<comment type="caution">
    <text evidence="4">The sequence shown here is derived from an EMBL/GenBank/DDBJ whole genome shotgun (WGS) entry which is preliminary data.</text>
</comment>
<dbReference type="PANTHER" id="PTHR30055">
    <property type="entry name" value="HTH-TYPE TRANSCRIPTIONAL REGULATOR RUTR"/>
    <property type="match status" value="1"/>
</dbReference>
<reference evidence="4" key="1">
    <citation type="submission" date="2021-01" db="EMBL/GenBank/DDBJ databases">
        <title>Whole genome shotgun sequence of Actinoplanes cyaneus NBRC 14990.</title>
        <authorList>
            <person name="Komaki H."/>
            <person name="Tamura T."/>
        </authorList>
    </citation>
    <scope>NUCLEOTIDE SEQUENCE</scope>
    <source>
        <strain evidence="4">NBRC 14990</strain>
    </source>
</reference>
<dbReference type="GO" id="GO:0003700">
    <property type="term" value="F:DNA-binding transcription factor activity"/>
    <property type="evidence" value="ECO:0007669"/>
    <property type="project" value="TreeGrafter"/>
</dbReference>
<keyword evidence="1 2" id="KW-0238">DNA-binding</keyword>
<dbReference type="InterPro" id="IPR009057">
    <property type="entry name" value="Homeodomain-like_sf"/>
</dbReference>
<name>A0A919IIE2_9ACTN</name>
<dbReference type="InterPro" id="IPR036271">
    <property type="entry name" value="Tet_transcr_reg_TetR-rel_C_sf"/>
</dbReference>
<dbReference type="Pfam" id="PF17940">
    <property type="entry name" value="TetR_C_31"/>
    <property type="match status" value="1"/>
</dbReference>
<dbReference type="AlphaFoldDB" id="A0A919IIE2"/>
<dbReference type="PANTHER" id="PTHR30055:SF219">
    <property type="entry name" value="TRANSCRIPTIONAL REGULATORY PROTEIN"/>
    <property type="match status" value="1"/>
</dbReference>
<dbReference type="Proteomes" id="UP000619479">
    <property type="component" value="Unassembled WGS sequence"/>
</dbReference>
<dbReference type="PROSITE" id="PS50977">
    <property type="entry name" value="HTH_TETR_2"/>
    <property type="match status" value="1"/>
</dbReference>
<sequence length="198" mass="20889">MGHREELLKGAKKALLEKGYARTTARDIVALSGTNLASIGYHYGSTDALMTAAMLSAMEEWGDALGRALGEPGEGDDDPMLDFWRRVIRSIRTDRPLWLASVEVALQAEHNPALREQLAGGVRAGRSGMAAMLSGVPEDQLDDATVRSLGSVQMALMSGVLTQWLTDPANAPSAEDIVAGIRALAALSGAAPRPPATP</sequence>
<dbReference type="GO" id="GO:0000976">
    <property type="term" value="F:transcription cis-regulatory region binding"/>
    <property type="evidence" value="ECO:0007669"/>
    <property type="project" value="TreeGrafter"/>
</dbReference>
<feature type="DNA-binding region" description="H-T-H motif" evidence="2">
    <location>
        <begin position="24"/>
        <end position="43"/>
    </location>
</feature>
<evidence type="ECO:0000259" key="3">
    <source>
        <dbReference type="PROSITE" id="PS50977"/>
    </source>
</evidence>
<proteinExistence type="predicted"/>
<protein>
    <submittedName>
        <fullName evidence="4">TetR family transcriptional regulator</fullName>
    </submittedName>
</protein>
<dbReference type="InterPro" id="IPR041583">
    <property type="entry name" value="TetR_C_31"/>
</dbReference>
<dbReference type="SUPFAM" id="SSF46689">
    <property type="entry name" value="Homeodomain-like"/>
    <property type="match status" value="1"/>
</dbReference>
<dbReference type="InterPro" id="IPR050109">
    <property type="entry name" value="HTH-type_TetR-like_transc_reg"/>
</dbReference>
<dbReference type="Pfam" id="PF00440">
    <property type="entry name" value="TetR_N"/>
    <property type="match status" value="1"/>
</dbReference>
<gene>
    <name evidence="4" type="ORF">Acy02nite_37880</name>
</gene>
<dbReference type="InterPro" id="IPR001647">
    <property type="entry name" value="HTH_TetR"/>
</dbReference>
<dbReference type="SUPFAM" id="SSF48498">
    <property type="entry name" value="Tetracyclin repressor-like, C-terminal domain"/>
    <property type="match status" value="1"/>
</dbReference>
<evidence type="ECO:0000313" key="5">
    <source>
        <dbReference type="Proteomes" id="UP000619479"/>
    </source>
</evidence>
<keyword evidence="5" id="KW-1185">Reference proteome</keyword>
<evidence type="ECO:0000256" key="1">
    <source>
        <dbReference type="ARBA" id="ARBA00023125"/>
    </source>
</evidence>
<accession>A0A919IIE2</accession>
<evidence type="ECO:0000313" key="4">
    <source>
        <dbReference type="EMBL" id="GID65907.1"/>
    </source>
</evidence>
<dbReference type="EMBL" id="BOMH01000028">
    <property type="protein sequence ID" value="GID65907.1"/>
    <property type="molecule type" value="Genomic_DNA"/>
</dbReference>
<evidence type="ECO:0000256" key="2">
    <source>
        <dbReference type="PROSITE-ProRule" id="PRU00335"/>
    </source>
</evidence>
<dbReference type="RefSeq" id="WP_203742260.1">
    <property type="nucleotide sequence ID" value="NZ_BAAAUC010000012.1"/>
</dbReference>
<dbReference type="Gene3D" id="1.10.357.10">
    <property type="entry name" value="Tetracycline Repressor, domain 2"/>
    <property type="match status" value="1"/>
</dbReference>
<organism evidence="4 5">
    <name type="scientific">Actinoplanes cyaneus</name>
    <dbReference type="NCBI Taxonomy" id="52696"/>
    <lineage>
        <taxon>Bacteria</taxon>
        <taxon>Bacillati</taxon>
        <taxon>Actinomycetota</taxon>
        <taxon>Actinomycetes</taxon>
        <taxon>Micromonosporales</taxon>
        <taxon>Micromonosporaceae</taxon>
        <taxon>Actinoplanes</taxon>
    </lineage>
</organism>
<feature type="domain" description="HTH tetR-type" evidence="3">
    <location>
        <begin position="1"/>
        <end position="61"/>
    </location>
</feature>